<keyword evidence="3 10" id="KW-0812">Transmembrane</keyword>
<comment type="subcellular location">
    <subcellularLocation>
        <location evidence="1">Membrane</location>
        <topology evidence="1">Multi-pass membrane protein</topology>
    </subcellularLocation>
</comment>
<feature type="region of interest" description="Disordered" evidence="9">
    <location>
        <begin position="769"/>
        <end position="790"/>
    </location>
</feature>
<dbReference type="PRINTS" id="PR00237">
    <property type="entry name" value="GPCRRHODOPSN"/>
</dbReference>
<feature type="transmembrane region" description="Helical" evidence="10">
    <location>
        <begin position="213"/>
        <end position="238"/>
    </location>
</feature>
<dbReference type="PROSITE" id="PS50262">
    <property type="entry name" value="G_PROTEIN_RECEP_F1_2"/>
    <property type="match status" value="1"/>
</dbReference>
<reference evidence="12" key="1">
    <citation type="submission" date="2013-05" db="EMBL/GenBank/DDBJ databases">
        <authorList>
            <person name="Yim A.K.Y."/>
            <person name="Chan T.F."/>
            <person name="Ji K.M."/>
            <person name="Liu X.Y."/>
            <person name="Zhou J.W."/>
            <person name="Li R.Q."/>
            <person name="Yang K.Y."/>
            <person name="Li J."/>
            <person name="Li M."/>
            <person name="Law P.T.W."/>
            <person name="Wu Y.L."/>
            <person name="Cai Z.L."/>
            <person name="Qin H."/>
            <person name="Bao Y."/>
            <person name="Leung R.K.K."/>
            <person name="Ng P.K.S."/>
            <person name="Zou J."/>
            <person name="Zhong X.J."/>
            <person name="Ran P.X."/>
            <person name="Zhong N.S."/>
            <person name="Liu Z.G."/>
            <person name="Tsui S.K.W."/>
        </authorList>
    </citation>
    <scope>NUCLEOTIDE SEQUENCE</scope>
    <source>
        <strain evidence="12">Derf</strain>
        <tissue evidence="12">Whole organism</tissue>
    </source>
</reference>
<evidence type="ECO:0000256" key="7">
    <source>
        <dbReference type="ARBA" id="ARBA00023170"/>
    </source>
</evidence>
<feature type="transmembrane region" description="Helical" evidence="10">
    <location>
        <begin position="726"/>
        <end position="747"/>
    </location>
</feature>
<keyword evidence="5" id="KW-0297">G-protein coupled receptor</keyword>
<evidence type="ECO:0000256" key="3">
    <source>
        <dbReference type="ARBA" id="ARBA00022692"/>
    </source>
</evidence>
<comment type="similarity">
    <text evidence="2">Belongs to the G-protein coupled receptor 1 family.</text>
</comment>
<feature type="transmembrane region" description="Helical" evidence="10">
    <location>
        <begin position="289"/>
        <end position="311"/>
    </location>
</feature>
<dbReference type="PANTHER" id="PTHR24243:SF208">
    <property type="entry name" value="PYROKININ-1 RECEPTOR"/>
    <property type="match status" value="1"/>
</dbReference>
<feature type="transmembrane region" description="Helical" evidence="10">
    <location>
        <begin position="250"/>
        <end position="269"/>
    </location>
</feature>
<evidence type="ECO:0000259" key="11">
    <source>
        <dbReference type="PROSITE" id="PS50262"/>
    </source>
</evidence>
<keyword evidence="7" id="KW-0675">Receptor</keyword>
<evidence type="ECO:0000313" key="13">
    <source>
        <dbReference type="Proteomes" id="UP000790347"/>
    </source>
</evidence>
<feature type="compositionally biased region" description="Low complexity" evidence="9">
    <location>
        <begin position="641"/>
        <end position="661"/>
    </location>
</feature>
<proteinExistence type="inferred from homology"/>
<dbReference type="InterPro" id="IPR000276">
    <property type="entry name" value="GPCR_Rhodpsn"/>
</dbReference>
<evidence type="ECO:0000256" key="5">
    <source>
        <dbReference type="ARBA" id="ARBA00023040"/>
    </source>
</evidence>
<accession>A0A922HPM8</accession>
<evidence type="ECO:0000256" key="10">
    <source>
        <dbReference type="SAM" id="Phobius"/>
    </source>
</evidence>
<comment type="caution">
    <text evidence="12">The sequence shown here is derived from an EMBL/GenBank/DDBJ whole genome shotgun (WGS) entry which is preliminary data.</text>
</comment>
<keyword evidence="13" id="KW-1185">Reference proteome</keyword>
<feature type="compositionally biased region" description="Basic and acidic residues" evidence="9">
    <location>
        <begin position="608"/>
        <end position="627"/>
    </location>
</feature>
<protein>
    <recommendedName>
        <fullName evidence="11">G-protein coupled receptors family 1 profile domain-containing protein</fullName>
    </recommendedName>
</protein>
<feature type="transmembrane region" description="Helical" evidence="10">
    <location>
        <begin position="692"/>
        <end position="714"/>
    </location>
</feature>
<evidence type="ECO:0000256" key="9">
    <source>
        <dbReference type="SAM" id="MobiDB-lite"/>
    </source>
</evidence>
<evidence type="ECO:0000313" key="12">
    <source>
        <dbReference type="EMBL" id="KAH9497530.1"/>
    </source>
</evidence>
<reference evidence="12" key="2">
    <citation type="journal article" date="2022" name="Res Sq">
        <title>Comparative Genomics Reveals Insights into the Divergent Evolution of Astigmatic Mites and Household Pest Adaptations.</title>
        <authorList>
            <person name="Xiong Q."/>
            <person name="Wan A.T.-Y."/>
            <person name="Liu X.-Y."/>
            <person name="Fung C.S.-H."/>
            <person name="Xiao X."/>
            <person name="Malainual N."/>
            <person name="Hou J."/>
            <person name="Wang L."/>
            <person name="Wang M."/>
            <person name="Yang K."/>
            <person name="Cui Y."/>
            <person name="Leung E."/>
            <person name="Nong W."/>
            <person name="Shin S.-K."/>
            <person name="Au S."/>
            <person name="Jeong K.Y."/>
            <person name="Chew F.T."/>
            <person name="Hui J."/>
            <person name="Leung T.F."/>
            <person name="Tungtrongchitr A."/>
            <person name="Zhong N."/>
            <person name="Liu Z."/>
            <person name="Tsui S."/>
        </authorList>
    </citation>
    <scope>NUCLEOTIDE SEQUENCE</scope>
    <source>
        <strain evidence="12">Derf</strain>
        <tissue evidence="12">Whole organism</tissue>
    </source>
</reference>
<gene>
    <name evidence="12" type="ORF">DERF_013509</name>
</gene>
<dbReference type="GO" id="GO:0004930">
    <property type="term" value="F:G protein-coupled receptor activity"/>
    <property type="evidence" value="ECO:0007669"/>
    <property type="project" value="UniProtKB-KW"/>
</dbReference>
<dbReference type="AlphaFoldDB" id="A0A922HPM8"/>
<evidence type="ECO:0000256" key="2">
    <source>
        <dbReference type="ARBA" id="ARBA00010663"/>
    </source>
</evidence>
<dbReference type="PANTHER" id="PTHR24243">
    <property type="entry name" value="G-PROTEIN COUPLED RECEPTOR"/>
    <property type="match status" value="1"/>
</dbReference>
<evidence type="ECO:0000256" key="4">
    <source>
        <dbReference type="ARBA" id="ARBA00022989"/>
    </source>
</evidence>
<dbReference type="Pfam" id="PF00001">
    <property type="entry name" value="7tm_1"/>
    <property type="match status" value="2"/>
</dbReference>
<feature type="transmembrane region" description="Helical" evidence="10">
    <location>
        <begin position="327"/>
        <end position="344"/>
    </location>
</feature>
<dbReference type="GO" id="GO:0005886">
    <property type="term" value="C:plasma membrane"/>
    <property type="evidence" value="ECO:0007669"/>
    <property type="project" value="TreeGrafter"/>
</dbReference>
<sequence length="790" mass="90191">MLFTRDRFLRTHQMNRLSGFFFVAVVFFLILCHPKWFKSTNNSVKLIWSHFIKYSNLLLLVIQLIQTQLSKWGTWVETVEQNLLWKAYQQHKSILNNCSLFDLNKQHIVNTTNAAVYDGRIDFDDDLNNGTIISNNSNNNVGSGGGGVEISHIIGNNGNIGPCDPKLMSDIGSIIKQLDYLINASDHQILDESMNDTSSILPSTSSSSSSFTFMPIIITHTLTFLIGVIGNGVVIATWSMHGKFRSPTAVFLVSLAIADLLLLLVFVPLETLEYFMITWTGLSSICKMIAYVEAISAMSTVMNLLAVIIVYPMRARSWCTMSSTRKGLIIIWSFAFVLSTPVLLTRHTSQITYYNMTTSLTLYYCFDVENDLTFIVAIYQLLVMFILPALFMVVCYYVVIRQLWSSTRSVNMMTQAENKARQVIVSRKNDASSTLFYQNKSTNRNNNNNNNSQFYDNEKSFSTDFTQILSNYQQKQSCHQNINEMNESNLSRISSQQPNRINDEQKNNSNGDIYKQNNIKTLATSQWQQNSKINIDNGEVGKNIEKHDIHNDDDNENYSMTSFIDCLPKISESSMGNPGNNENMLKQKHHHNHVVSGLLKNNDDMDNDDQKQQSIDDDKNHNDDHSDTLQSIKNNSHDQINDNSMRSNNKNNNSIQTNHRTSSSSLCYKSCSRTLSSNVMEITKSRIQVIKMLVLIIILFLLCWGPRLIMNVLVKSGLSTFSSWIYNTRVMCNLLSFIHSALNPFVYGFMSSNFRSMVCSSFGRRKRNKMGKNNQFHSHFENNNNNNRRM</sequence>
<feature type="region of interest" description="Disordered" evidence="9">
    <location>
        <begin position="598"/>
        <end position="661"/>
    </location>
</feature>
<feature type="region of interest" description="Disordered" evidence="9">
    <location>
        <begin position="490"/>
        <end position="513"/>
    </location>
</feature>
<name>A0A922HPM8_DERFA</name>
<evidence type="ECO:0000256" key="8">
    <source>
        <dbReference type="ARBA" id="ARBA00023224"/>
    </source>
</evidence>
<dbReference type="Gene3D" id="1.20.1070.10">
    <property type="entry name" value="Rhodopsin 7-helix transmembrane proteins"/>
    <property type="match status" value="2"/>
</dbReference>
<feature type="compositionally biased region" description="Polar residues" evidence="9">
    <location>
        <begin position="490"/>
        <end position="500"/>
    </location>
</feature>
<evidence type="ECO:0000256" key="1">
    <source>
        <dbReference type="ARBA" id="ARBA00004141"/>
    </source>
</evidence>
<keyword evidence="8" id="KW-0807">Transducer</keyword>
<dbReference type="Proteomes" id="UP000790347">
    <property type="component" value="Unassembled WGS sequence"/>
</dbReference>
<organism evidence="12 13">
    <name type="scientific">Dermatophagoides farinae</name>
    <name type="common">American house dust mite</name>
    <dbReference type="NCBI Taxonomy" id="6954"/>
    <lineage>
        <taxon>Eukaryota</taxon>
        <taxon>Metazoa</taxon>
        <taxon>Ecdysozoa</taxon>
        <taxon>Arthropoda</taxon>
        <taxon>Chelicerata</taxon>
        <taxon>Arachnida</taxon>
        <taxon>Acari</taxon>
        <taxon>Acariformes</taxon>
        <taxon>Sarcoptiformes</taxon>
        <taxon>Astigmata</taxon>
        <taxon>Psoroptidia</taxon>
        <taxon>Analgoidea</taxon>
        <taxon>Pyroglyphidae</taxon>
        <taxon>Dermatophagoidinae</taxon>
        <taxon>Dermatophagoides</taxon>
    </lineage>
</organism>
<dbReference type="InterPro" id="IPR017452">
    <property type="entry name" value="GPCR_Rhodpsn_7TM"/>
</dbReference>
<dbReference type="SUPFAM" id="SSF81321">
    <property type="entry name" value="Family A G protein-coupled receptor-like"/>
    <property type="match status" value="1"/>
</dbReference>
<keyword evidence="4 10" id="KW-1133">Transmembrane helix</keyword>
<dbReference type="EMBL" id="ASGP02000007">
    <property type="protein sequence ID" value="KAH9497530.1"/>
    <property type="molecule type" value="Genomic_DNA"/>
</dbReference>
<feature type="transmembrane region" description="Helical" evidence="10">
    <location>
        <begin position="372"/>
        <end position="399"/>
    </location>
</feature>
<keyword evidence="6 10" id="KW-0472">Membrane</keyword>
<feature type="domain" description="G-protein coupled receptors family 1 profile" evidence="11">
    <location>
        <begin position="230"/>
        <end position="747"/>
    </location>
</feature>
<evidence type="ECO:0000256" key="6">
    <source>
        <dbReference type="ARBA" id="ARBA00023136"/>
    </source>
</evidence>